<dbReference type="Proteomes" id="UP000623461">
    <property type="component" value="Unassembled WGS sequence"/>
</dbReference>
<name>A0ABQ2IB54_9MICO</name>
<evidence type="ECO:0000256" key="8">
    <source>
        <dbReference type="SAM" id="Phobius"/>
    </source>
</evidence>
<dbReference type="InterPro" id="IPR045863">
    <property type="entry name" value="CorA_TM1_TM2"/>
</dbReference>
<gene>
    <name evidence="9" type="ORF">GCM10009721_33350</name>
</gene>
<keyword evidence="6 8" id="KW-1133">Transmembrane helix</keyword>
<protein>
    <submittedName>
        <fullName evidence="9">Magnesium transporter</fullName>
    </submittedName>
</protein>
<dbReference type="InterPro" id="IPR002523">
    <property type="entry name" value="MgTranspt_CorA/ZnTranspt_ZntB"/>
</dbReference>
<organism evidence="9 10">
    <name type="scientific">Terrabacter tumescens</name>
    <dbReference type="NCBI Taxonomy" id="60443"/>
    <lineage>
        <taxon>Bacteria</taxon>
        <taxon>Bacillati</taxon>
        <taxon>Actinomycetota</taxon>
        <taxon>Actinomycetes</taxon>
        <taxon>Micrococcales</taxon>
        <taxon>Intrasporangiaceae</taxon>
        <taxon>Terrabacter</taxon>
    </lineage>
</organism>
<dbReference type="SUPFAM" id="SSF144083">
    <property type="entry name" value="Magnesium transport protein CorA, transmembrane region"/>
    <property type="match status" value="1"/>
</dbReference>
<keyword evidence="10" id="KW-1185">Reference proteome</keyword>
<evidence type="ECO:0000256" key="4">
    <source>
        <dbReference type="ARBA" id="ARBA00022475"/>
    </source>
</evidence>
<feature type="transmembrane region" description="Helical" evidence="8">
    <location>
        <begin position="298"/>
        <end position="316"/>
    </location>
</feature>
<dbReference type="Gene3D" id="3.30.460.20">
    <property type="entry name" value="CorA soluble domain-like"/>
    <property type="match status" value="1"/>
</dbReference>
<sequence length="354" mass="39214">MGCETWGVSSDGAGRITSCRWEHGKVVDEAFGLDEVSELLERDGSLIWVDLCEPDHAGLRALADELGLDPHAVEDAVSAGERPKATRHANHTFLTVYATRLVPSDDPSVSAADPEASGRESRLRTSRISAFVLPRGVITVRGDDDVDMGQVLERWNDDPELLQLGVGALVHGLLDAVVDGHFDSIQQLDDAIEGLEDLLFDERGQVHTVQVRTYRLRKELVELRRVVLPMRDVVNAVLRHRGELDQRHTALDGFYDDLYDHVLRAAEWTESLRDMVTTIFETNLSLQDARLNTVMKKLTGWAAIIAVPTAVTGWFGQNVPYPGFGRPWGVLFSAAVIAAVAVTLYGVFRRKGWI</sequence>
<comment type="similarity">
    <text evidence="2">Belongs to the CorA metal ion transporter (MIT) (TC 1.A.35) family.</text>
</comment>
<keyword evidence="4" id="KW-1003">Cell membrane</keyword>
<evidence type="ECO:0000256" key="1">
    <source>
        <dbReference type="ARBA" id="ARBA00004651"/>
    </source>
</evidence>
<evidence type="ECO:0000313" key="10">
    <source>
        <dbReference type="Proteomes" id="UP000623461"/>
    </source>
</evidence>
<keyword evidence="3" id="KW-0813">Transport</keyword>
<dbReference type="Gene3D" id="1.20.58.340">
    <property type="entry name" value="Magnesium transport protein CorA, transmembrane region"/>
    <property type="match status" value="2"/>
</dbReference>
<keyword evidence="5 8" id="KW-0812">Transmembrane</keyword>
<comment type="subcellular location">
    <subcellularLocation>
        <location evidence="1">Cell membrane</location>
        <topology evidence="1">Multi-pass membrane protein</topology>
    </subcellularLocation>
</comment>
<evidence type="ECO:0000313" key="9">
    <source>
        <dbReference type="EMBL" id="GGN03352.1"/>
    </source>
</evidence>
<accession>A0ABQ2IB54</accession>
<feature type="transmembrane region" description="Helical" evidence="8">
    <location>
        <begin position="328"/>
        <end position="348"/>
    </location>
</feature>
<dbReference type="EMBL" id="BMNZ01000006">
    <property type="protein sequence ID" value="GGN03352.1"/>
    <property type="molecule type" value="Genomic_DNA"/>
</dbReference>
<proteinExistence type="inferred from homology"/>
<keyword evidence="7 8" id="KW-0472">Membrane</keyword>
<dbReference type="Pfam" id="PF01544">
    <property type="entry name" value="CorA"/>
    <property type="match status" value="1"/>
</dbReference>
<dbReference type="InterPro" id="IPR045861">
    <property type="entry name" value="CorA_cytoplasmic_dom"/>
</dbReference>
<evidence type="ECO:0000256" key="7">
    <source>
        <dbReference type="ARBA" id="ARBA00023136"/>
    </source>
</evidence>
<dbReference type="SUPFAM" id="SSF143865">
    <property type="entry name" value="CorA soluble domain-like"/>
    <property type="match status" value="1"/>
</dbReference>
<comment type="caution">
    <text evidence="9">The sequence shown here is derived from an EMBL/GenBank/DDBJ whole genome shotgun (WGS) entry which is preliminary data.</text>
</comment>
<evidence type="ECO:0000256" key="5">
    <source>
        <dbReference type="ARBA" id="ARBA00022692"/>
    </source>
</evidence>
<evidence type="ECO:0000256" key="6">
    <source>
        <dbReference type="ARBA" id="ARBA00022989"/>
    </source>
</evidence>
<evidence type="ECO:0000256" key="2">
    <source>
        <dbReference type="ARBA" id="ARBA00009765"/>
    </source>
</evidence>
<dbReference type="PANTHER" id="PTHR46494:SF1">
    <property type="entry name" value="CORA FAMILY METAL ION TRANSPORTER (EUROFUNG)"/>
    <property type="match status" value="1"/>
</dbReference>
<dbReference type="CDD" id="cd12822">
    <property type="entry name" value="TmCorA-like"/>
    <property type="match status" value="1"/>
</dbReference>
<dbReference type="PANTHER" id="PTHR46494">
    <property type="entry name" value="CORA FAMILY METAL ION TRANSPORTER (EUROFUNG)"/>
    <property type="match status" value="1"/>
</dbReference>
<evidence type="ECO:0000256" key="3">
    <source>
        <dbReference type="ARBA" id="ARBA00022448"/>
    </source>
</evidence>
<reference evidence="10" key="1">
    <citation type="journal article" date="2019" name="Int. J. Syst. Evol. Microbiol.">
        <title>The Global Catalogue of Microorganisms (GCM) 10K type strain sequencing project: providing services to taxonomists for standard genome sequencing and annotation.</title>
        <authorList>
            <consortium name="The Broad Institute Genomics Platform"/>
            <consortium name="The Broad Institute Genome Sequencing Center for Infectious Disease"/>
            <person name="Wu L."/>
            <person name="Ma J."/>
        </authorList>
    </citation>
    <scope>NUCLEOTIDE SEQUENCE [LARGE SCALE GENOMIC DNA]</scope>
    <source>
        <strain evidence="10">JCM 1365</strain>
    </source>
</reference>